<keyword evidence="4" id="KW-1185">Reference proteome</keyword>
<name>A0A0G2HGP9_PHACM</name>
<proteinExistence type="predicted"/>
<reference evidence="3 4" key="1">
    <citation type="submission" date="2015-05" db="EMBL/GenBank/DDBJ databases">
        <title>Distinctive expansion of gene families associated with plant cell wall degradation and secondary metabolism in the genomes of grapevine trunk pathogens.</title>
        <authorList>
            <person name="Lawrence D.P."/>
            <person name="Travadon R."/>
            <person name="Rolshausen P.E."/>
            <person name="Baumgartner K."/>
        </authorList>
    </citation>
    <scope>NUCLEOTIDE SEQUENCE [LARGE SCALE GENOMIC DNA]</scope>
    <source>
        <strain evidence="3">UCRPC4</strain>
    </source>
</reference>
<comment type="caution">
    <text evidence="3">The sequence shown here is derived from an EMBL/GenBank/DDBJ whole genome shotgun (WGS) entry which is preliminary data.</text>
</comment>
<dbReference type="EMBL" id="LCWF01000022">
    <property type="protein sequence ID" value="KKY27635.1"/>
    <property type="molecule type" value="Genomic_DNA"/>
</dbReference>
<dbReference type="GO" id="GO:0032259">
    <property type="term" value="P:methylation"/>
    <property type="evidence" value="ECO:0007669"/>
    <property type="project" value="UniProtKB-KW"/>
</dbReference>
<keyword evidence="3" id="KW-0808">Transferase</keyword>
<dbReference type="Pfam" id="PF13649">
    <property type="entry name" value="Methyltransf_25"/>
    <property type="match status" value="1"/>
</dbReference>
<dbReference type="InterPro" id="IPR029063">
    <property type="entry name" value="SAM-dependent_MTases_sf"/>
</dbReference>
<accession>A0A0G2HGP9</accession>
<gene>
    <name evidence="3" type="ORF">UCRPC4_g00868</name>
</gene>
<organism evidence="3 4">
    <name type="scientific">Phaeomoniella chlamydospora</name>
    <name type="common">Phaeoacremonium chlamydosporum</name>
    <dbReference type="NCBI Taxonomy" id="158046"/>
    <lineage>
        <taxon>Eukaryota</taxon>
        <taxon>Fungi</taxon>
        <taxon>Dikarya</taxon>
        <taxon>Ascomycota</taxon>
        <taxon>Pezizomycotina</taxon>
        <taxon>Eurotiomycetes</taxon>
        <taxon>Chaetothyriomycetidae</taxon>
        <taxon>Phaeomoniellales</taxon>
        <taxon>Phaeomoniellaceae</taxon>
        <taxon>Phaeomoniella</taxon>
    </lineage>
</organism>
<dbReference type="GO" id="GO:0010420">
    <property type="term" value="F:polyprenyldihydroxybenzoate methyltransferase activity"/>
    <property type="evidence" value="ECO:0007669"/>
    <property type="project" value="TreeGrafter"/>
</dbReference>
<keyword evidence="3" id="KW-0489">Methyltransferase</keyword>
<feature type="domain" description="Methyltransferase" evidence="2">
    <location>
        <begin position="99"/>
        <end position="174"/>
    </location>
</feature>
<dbReference type="CDD" id="cd02440">
    <property type="entry name" value="AdoMet_MTases"/>
    <property type="match status" value="1"/>
</dbReference>
<protein>
    <submittedName>
        <fullName evidence="3">Putative methyltransferase small domain-containing protein</fullName>
    </submittedName>
</protein>
<reference evidence="3 4" key="2">
    <citation type="submission" date="2015-05" db="EMBL/GenBank/DDBJ databases">
        <authorList>
            <person name="Morales-Cruz A."/>
            <person name="Amrine K.C."/>
            <person name="Cantu D."/>
        </authorList>
    </citation>
    <scope>NUCLEOTIDE SEQUENCE [LARGE SCALE GENOMIC DNA]</scope>
    <source>
        <strain evidence="3">UCRPC4</strain>
    </source>
</reference>
<evidence type="ECO:0000313" key="4">
    <source>
        <dbReference type="Proteomes" id="UP000053317"/>
    </source>
</evidence>
<evidence type="ECO:0000259" key="2">
    <source>
        <dbReference type="Pfam" id="PF13649"/>
    </source>
</evidence>
<dbReference type="Gene3D" id="3.40.50.150">
    <property type="entry name" value="Vaccinia Virus protein VP39"/>
    <property type="match status" value="1"/>
</dbReference>
<evidence type="ECO:0000313" key="3">
    <source>
        <dbReference type="EMBL" id="KKY27635.1"/>
    </source>
</evidence>
<feature type="region of interest" description="Disordered" evidence="1">
    <location>
        <begin position="1"/>
        <end position="35"/>
    </location>
</feature>
<dbReference type="PANTHER" id="PTHR43464">
    <property type="entry name" value="METHYLTRANSFERASE"/>
    <property type="match status" value="1"/>
</dbReference>
<dbReference type="InterPro" id="IPR041698">
    <property type="entry name" value="Methyltransf_25"/>
</dbReference>
<sequence>MQPNRSKCSLSEEEEEVASMTASPSHQKQTEVPEPTRVVQNLPTAAAYDLWAPHYDTDGNFLQALDTLEMLTLLPEFLSRLVADESKFLLGRESEGLKIVDLGCGTGRNTLQLMGLASTYGIREIVGLDLSPAMLDVARKRIAEFQQSGQQRSQHRPPTTQTQVDLAQLDMLQATSLSQIPSIAHSPAGLVSTLVLEHVPLSQFFRIVALLLPHPGSYLLLTNMHSAMGALSGAGFIDPETGTKFRAESFAHTVDETVAEAKKWGFEVCEHGIRERGVDNEEMVSLLGSRSRKWYEWGGKCWFGGIFVKRDVKEMSG</sequence>
<evidence type="ECO:0000256" key="1">
    <source>
        <dbReference type="SAM" id="MobiDB-lite"/>
    </source>
</evidence>
<dbReference type="SUPFAM" id="SSF53335">
    <property type="entry name" value="S-adenosyl-L-methionine-dependent methyltransferases"/>
    <property type="match status" value="1"/>
</dbReference>
<dbReference type="Proteomes" id="UP000053317">
    <property type="component" value="Unassembled WGS sequence"/>
</dbReference>
<dbReference type="AlphaFoldDB" id="A0A0G2HGP9"/>
<dbReference type="OrthoDB" id="66144at2759"/>
<dbReference type="PANTHER" id="PTHR43464:SF52">
    <property type="entry name" value="PUTATIVE-RELATED"/>
    <property type="match status" value="1"/>
</dbReference>